<organism evidence="5 6">
    <name type="scientific">Bathycoccus prasinos</name>
    <dbReference type="NCBI Taxonomy" id="41875"/>
    <lineage>
        <taxon>Eukaryota</taxon>
        <taxon>Viridiplantae</taxon>
        <taxon>Chlorophyta</taxon>
        <taxon>Mamiellophyceae</taxon>
        <taxon>Mamiellales</taxon>
        <taxon>Bathycoccaceae</taxon>
        <taxon>Bathycoccus</taxon>
    </lineage>
</organism>
<dbReference type="PROSITE" id="PS50249">
    <property type="entry name" value="MPN"/>
    <property type="match status" value="1"/>
</dbReference>
<dbReference type="Pfam" id="PF01398">
    <property type="entry name" value="JAB"/>
    <property type="match status" value="1"/>
</dbReference>
<dbReference type="Gene3D" id="3.40.140.10">
    <property type="entry name" value="Cytidine Deaminase, domain 2"/>
    <property type="match status" value="1"/>
</dbReference>
<dbReference type="Pfam" id="PF13012">
    <property type="entry name" value="MitMem_reg"/>
    <property type="match status" value="1"/>
</dbReference>
<dbReference type="STRING" id="41875.K8EF73"/>
<feature type="region of interest" description="Disordered" evidence="3">
    <location>
        <begin position="1"/>
        <end position="22"/>
    </location>
</feature>
<sequence>MKDVDSANDEKETKTTSGASASKSNFDSVVVHPLVLLSVVDHFKRVDEGDEDDDQEDEDEDDSNQQAKRRVVGVLLGSVANDRLDITSSFAVPFEEDPSDASIWFFDHAYAEQMYRMHSRIHAKEKVVGWYSTGPKIRENDLDIGELFEKYCADPVLVIVNLSPTADDAPTNAYRAVLDVKEDGTMTQKAQKTHEHVPCTIEASDPEAIGVEHLLRDVKDATVSTLSTQVKEKARALRGLETRLKEIKKYMELVLSDQLPVNQEILGELQNAFNGLPNLNLESYVKAFAVETNDAQLVIYLGALIRTVVALHDLINNKMEQKERERVSDMHDAEDTVDGGVGADEDAMKKKKEEEEKESNDKENDKSVSNKKK</sequence>
<dbReference type="InterPro" id="IPR033858">
    <property type="entry name" value="MPN_RPN7_8"/>
</dbReference>
<feature type="compositionally biased region" description="Basic and acidic residues" evidence="3">
    <location>
        <begin position="346"/>
        <end position="373"/>
    </location>
</feature>
<feature type="compositionally biased region" description="Basic and acidic residues" evidence="3">
    <location>
        <begin position="1"/>
        <end position="14"/>
    </location>
</feature>
<evidence type="ECO:0000259" key="4">
    <source>
        <dbReference type="PROSITE" id="PS50249"/>
    </source>
</evidence>
<dbReference type="InterPro" id="IPR037518">
    <property type="entry name" value="MPN"/>
</dbReference>
<keyword evidence="2" id="KW-0647">Proteasome</keyword>
<reference evidence="5 6" key="1">
    <citation type="submission" date="2011-10" db="EMBL/GenBank/DDBJ databases">
        <authorList>
            <person name="Genoscope - CEA"/>
        </authorList>
    </citation>
    <scope>NUCLEOTIDE SEQUENCE [LARGE SCALE GENOMIC DNA]</scope>
    <source>
        <strain evidence="5 6">RCC 1105</strain>
    </source>
</reference>
<dbReference type="GO" id="GO:0043161">
    <property type="term" value="P:proteasome-mediated ubiquitin-dependent protein catabolic process"/>
    <property type="evidence" value="ECO:0007669"/>
    <property type="project" value="TreeGrafter"/>
</dbReference>
<protein>
    <recommendedName>
        <fullName evidence="4">MPN domain-containing protein</fullName>
    </recommendedName>
</protein>
<dbReference type="KEGG" id="bpg:Bathy05g04270"/>
<dbReference type="PANTHER" id="PTHR10540">
    <property type="entry name" value="EUKARYOTIC TRANSLATION INITIATION FACTOR 3 SUBUNIT F-RELATED"/>
    <property type="match status" value="1"/>
</dbReference>
<gene>
    <name evidence="5" type="ORF">Bathy05g04270</name>
</gene>
<dbReference type="GO" id="GO:0005838">
    <property type="term" value="C:proteasome regulatory particle"/>
    <property type="evidence" value="ECO:0007669"/>
    <property type="project" value="InterPro"/>
</dbReference>
<feature type="compositionally biased region" description="Acidic residues" evidence="3">
    <location>
        <begin position="48"/>
        <end position="63"/>
    </location>
</feature>
<dbReference type="PANTHER" id="PTHR10540:SF7">
    <property type="entry name" value="26S PROTEASOME NON-ATPASE REGULATORY SUBUNIT 7"/>
    <property type="match status" value="1"/>
</dbReference>
<feature type="region of interest" description="Disordered" evidence="3">
    <location>
        <begin position="46"/>
        <end position="67"/>
    </location>
</feature>
<dbReference type="GO" id="GO:0008237">
    <property type="term" value="F:metallopeptidase activity"/>
    <property type="evidence" value="ECO:0007669"/>
    <property type="project" value="InterPro"/>
</dbReference>
<proteinExistence type="inferred from homology"/>
<feature type="domain" description="MPN" evidence="4">
    <location>
        <begin position="29"/>
        <end position="180"/>
    </location>
</feature>
<name>K8EF73_9CHLO</name>
<evidence type="ECO:0000256" key="3">
    <source>
        <dbReference type="SAM" id="MobiDB-lite"/>
    </source>
</evidence>
<accession>K8EF73</accession>
<dbReference type="RefSeq" id="XP_007513123.1">
    <property type="nucleotide sequence ID" value="XM_007513061.1"/>
</dbReference>
<dbReference type="AlphaFoldDB" id="K8EF73"/>
<comment type="similarity">
    <text evidence="1">Belongs to the peptidase M67A family.</text>
</comment>
<evidence type="ECO:0000256" key="1">
    <source>
        <dbReference type="ARBA" id="ARBA00008568"/>
    </source>
</evidence>
<dbReference type="CDD" id="cd08062">
    <property type="entry name" value="MPN_RPN7_8"/>
    <property type="match status" value="1"/>
</dbReference>
<keyword evidence="6" id="KW-1185">Reference proteome</keyword>
<dbReference type="Proteomes" id="UP000198341">
    <property type="component" value="Chromosome 5"/>
</dbReference>
<evidence type="ECO:0000313" key="6">
    <source>
        <dbReference type="Proteomes" id="UP000198341"/>
    </source>
</evidence>
<feature type="compositionally biased region" description="Basic and acidic residues" evidence="3">
    <location>
        <begin position="322"/>
        <end position="334"/>
    </location>
</feature>
<dbReference type="InterPro" id="IPR024969">
    <property type="entry name" value="EIF3F/CSN6-like_C"/>
</dbReference>
<dbReference type="eggNOG" id="KOG1556">
    <property type="taxonomic scope" value="Eukaryota"/>
</dbReference>
<dbReference type="SMART" id="SM00232">
    <property type="entry name" value="JAB_MPN"/>
    <property type="match status" value="1"/>
</dbReference>
<dbReference type="OrthoDB" id="10256771at2759"/>
<dbReference type="GeneID" id="19015930"/>
<evidence type="ECO:0000256" key="2">
    <source>
        <dbReference type="ARBA" id="ARBA00022942"/>
    </source>
</evidence>
<evidence type="ECO:0000313" key="5">
    <source>
        <dbReference type="EMBL" id="CCO16681.1"/>
    </source>
</evidence>
<feature type="region of interest" description="Disordered" evidence="3">
    <location>
        <begin position="322"/>
        <end position="373"/>
    </location>
</feature>
<dbReference type="InterPro" id="IPR000555">
    <property type="entry name" value="JAMM/MPN+_dom"/>
</dbReference>
<dbReference type="EMBL" id="FO082274">
    <property type="protein sequence ID" value="CCO16681.1"/>
    <property type="molecule type" value="Genomic_DNA"/>
</dbReference>